<evidence type="ECO:0000256" key="2">
    <source>
        <dbReference type="ARBA" id="ARBA00022525"/>
    </source>
</evidence>
<dbReference type="Gene3D" id="2.40.128.30">
    <property type="entry name" value="Avidin-like"/>
    <property type="match status" value="1"/>
</dbReference>
<sequence length="129" mass="13841">MKHAELTVAKASTATPKPFNFNGRWTNELTSYMDLVVQGSAISGTYHSAVGDPSAPPKKPLTGSVSGDLISFTVNWGDSITTWIGHGVIDDQGHAQIETLWQIALAVQDETNPQVSWKTVLAGADQFSQ</sequence>
<name>A0ABX7GYA2_9GAMM</name>
<evidence type="ECO:0000313" key="4">
    <source>
        <dbReference type="EMBL" id="QRN55382.1"/>
    </source>
</evidence>
<dbReference type="SUPFAM" id="SSF50876">
    <property type="entry name" value="Avidin/streptavidin"/>
    <property type="match status" value="1"/>
</dbReference>
<evidence type="ECO:0000313" key="5">
    <source>
        <dbReference type="Proteomes" id="UP000663181"/>
    </source>
</evidence>
<dbReference type="InterPro" id="IPR051764">
    <property type="entry name" value="Avidin/Streptavidin-rel"/>
</dbReference>
<dbReference type="EMBL" id="CP064030">
    <property type="protein sequence ID" value="QRN55382.1"/>
    <property type="molecule type" value="Genomic_DNA"/>
</dbReference>
<keyword evidence="5" id="KW-1185">Reference proteome</keyword>
<evidence type="ECO:0008006" key="6">
    <source>
        <dbReference type="Google" id="ProtNLM"/>
    </source>
</evidence>
<dbReference type="InterPro" id="IPR036896">
    <property type="entry name" value="Avidin-like_sf"/>
</dbReference>
<dbReference type="Proteomes" id="UP000663181">
    <property type="component" value="Chromosome"/>
</dbReference>
<proteinExistence type="predicted"/>
<comment type="subcellular location">
    <subcellularLocation>
        <location evidence="1">Secreted</location>
    </subcellularLocation>
</comment>
<evidence type="ECO:0000256" key="3">
    <source>
        <dbReference type="ARBA" id="ARBA00022729"/>
    </source>
</evidence>
<dbReference type="Pfam" id="PF01382">
    <property type="entry name" value="Avidin"/>
    <property type="match status" value="1"/>
</dbReference>
<dbReference type="PROSITE" id="PS51326">
    <property type="entry name" value="AVIDIN_2"/>
    <property type="match status" value="1"/>
</dbReference>
<reference evidence="4 5" key="1">
    <citation type="submission" date="2020-10" db="EMBL/GenBank/DDBJ databases">
        <title>Phylogeny of dyella-like bacteria.</title>
        <authorList>
            <person name="Fu J."/>
        </authorList>
    </citation>
    <scope>NUCLEOTIDE SEQUENCE [LARGE SCALE GENOMIC DNA]</scope>
    <source>
        <strain evidence="4 5">DHOB09</strain>
    </source>
</reference>
<gene>
    <name evidence="4" type="ORF">ISN74_08695</name>
</gene>
<dbReference type="PANTHER" id="PTHR34399">
    <property type="entry name" value="AVIDIN-RELATED"/>
    <property type="match status" value="1"/>
</dbReference>
<evidence type="ECO:0000256" key="1">
    <source>
        <dbReference type="ARBA" id="ARBA00004613"/>
    </source>
</evidence>
<organism evidence="4 5">
    <name type="scientific">Dyella caseinilytica</name>
    <dbReference type="NCBI Taxonomy" id="1849581"/>
    <lineage>
        <taxon>Bacteria</taxon>
        <taxon>Pseudomonadati</taxon>
        <taxon>Pseudomonadota</taxon>
        <taxon>Gammaproteobacteria</taxon>
        <taxon>Lysobacterales</taxon>
        <taxon>Rhodanobacteraceae</taxon>
        <taxon>Dyella</taxon>
    </lineage>
</organism>
<keyword evidence="3" id="KW-0732">Signal</keyword>
<protein>
    <recommendedName>
        <fullName evidence="6">Avidin family protein</fullName>
    </recommendedName>
</protein>
<accession>A0ABX7GYA2</accession>
<dbReference type="RefSeq" id="WP_188798949.1">
    <property type="nucleotide sequence ID" value="NZ_BMIZ01000001.1"/>
</dbReference>
<dbReference type="PANTHER" id="PTHR34399:SF3">
    <property type="entry name" value="AVID PROTEIN-RELATED"/>
    <property type="match status" value="1"/>
</dbReference>
<dbReference type="InterPro" id="IPR005468">
    <property type="entry name" value="Avidin/str"/>
</dbReference>
<keyword evidence="2" id="KW-0964">Secreted</keyword>